<accession>A0A1T4YYC0</accession>
<evidence type="ECO:0000313" key="2">
    <source>
        <dbReference type="EMBL" id="SKB06736.1"/>
    </source>
</evidence>
<feature type="chain" id="PRO_5012843458" description="TIGR02597 family protein" evidence="1">
    <location>
        <begin position="20"/>
        <end position="337"/>
    </location>
</feature>
<evidence type="ECO:0000313" key="3">
    <source>
        <dbReference type="Proteomes" id="UP000190774"/>
    </source>
</evidence>
<evidence type="ECO:0000256" key="1">
    <source>
        <dbReference type="SAM" id="SignalP"/>
    </source>
</evidence>
<name>A0A1T4YYC0_9BACT</name>
<dbReference type="Proteomes" id="UP000190774">
    <property type="component" value="Unassembled WGS sequence"/>
</dbReference>
<gene>
    <name evidence="2" type="ORF">SAMN02745166_04525</name>
</gene>
<evidence type="ECO:0008006" key="4">
    <source>
        <dbReference type="Google" id="ProtNLM"/>
    </source>
</evidence>
<dbReference type="EMBL" id="FUYE01000021">
    <property type="protein sequence ID" value="SKB06736.1"/>
    <property type="molecule type" value="Genomic_DNA"/>
</dbReference>
<dbReference type="OrthoDB" id="192103at2"/>
<organism evidence="2 3">
    <name type="scientific">Prosthecobacter debontii</name>
    <dbReference type="NCBI Taxonomy" id="48467"/>
    <lineage>
        <taxon>Bacteria</taxon>
        <taxon>Pseudomonadati</taxon>
        <taxon>Verrucomicrobiota</taxon>
        <taxon>Verrucomicrobiia</taxon>
        <taxon>Verrucomicrobiales</taxon>
        <taxon>Verrucomicrobiaceae</taxon>
        <taxon>Prosthecobacter</taxon>
    </lineage>
</organism>
<dbReference type="AlphaFoldDB" id="A0A1T4YYC0"/>
<dbReference type="RefSeq" id="WP_078815654.1">
    <property type="nucleotide sequence ID" value="NZ_FUYE01000021.1"/>
</dbReference>
<keyword evidence="1" id="KW-0732">Signal</keyword>
<protein>
    <recommendedName>
        <fullName evidence="4">TIGR02597 family protein</fullName>
    </recommendedName>
</protein>
<sequence>MKRLLFFVSSCLLVVSAMAQTLVTTPVVGFLTLNLNQGTNFMGFALQPSMDLQGLINIGTVRTRVFLQGSPQVSLTDDQFNPGYIVEIVSEGAGLGFTSVIVDTVSTGNEIVLSQPVPEGVADGATVKIWKLWTLAEVFGADNSAGLTAGTTPADSDLIQVPNGSGFDEYFYSTGGAQGTGWRQVGQGTTDQASTPLKFGGGFAIFARSAKSVVLVGQVKPGKTVVDLQTGNNFVANLCPVNAGGDTPSSEGRTLANSGLQAGLTGGVTSNQADLVMLWNGQGYSQYYYSTGGLVGAGWRRVGGGATDQASVALPDGAYIIHRRGAPVSFQLNQGNF</sequence>
<keyword evidence="3" id="KW-1185">Reference proteome</keyword>
<proteinExistence type="predicted"/>
<feature type="signal peptide" evidence="1">
    <location>
        <begin position="1"/>
        <end position="19"/>
    </location>
</feature>
<reference evidence="3" key="1">
    <citation type="submission" date="2017-02" db="EMBL/GenBank/DDBJ databases">
        <authorList>
            <person name="Varghese N."/>
            <person name="Submissions S."/>
        </authorList>
    </citation>
    <scope>NUCLEOTIDE SEQUENCE [LARGE SCALE GENOMIC DNA]</scope>
    <source>
        <strain evidence="3">ATCC 700200</strain>
    </source>
</reference>